<evidence type="ECO:0000313" key="2">
    <source>
        <dbReference type="Proteomes" id="UP000034406"/>
    </source>
</evidence>
<proteinExistence type="predicted"/>
<protein>
    <submittedName>
        <fullName evidence="1">Uncharacterized protein</fullName>
    </submittedName>
</protein>
<evidence type="ECO:0000313" key="1">
    <source>
        <dbReference type="EMBL" id="KKQ69582.1"/>
    </source>
</evidence>
<comment type="caution">
    <text evidence="1">The sequence shown here is derived from an EMBL/GenBank/DDBJ whole genome shotgun (WGS) entry which is preliminary data.</text>
</comment>
<organism evidence="1 2">
    <name type="scientific">Candidatus Shapirobacteria bacterium GW2011_GWE2_38_30</name>
    <dbReference type="NCBI Taxonomy" id="1618490"/>
    <lineage>
        <taxon>Bacteria</taxon>
        <taxon>Candidatus Shapironibacteriota</taxon>
    </lineage>
</organism>
<dbReference type="AlphaFoldDB" id="A0A0G0JSH6"/>
<accession>A0A0G0JSH6</accession>
<name>A0A0G0JSH6_9BACT</name>
<dbReference type="Proteomes" id="UP000034406">
    <property type="component" value="Unassembled WGS sequence"/>
</dbReference>
<reference evidence="1 2" key="1">
    <citation type="journal article" date="2015" name="Nature">
        <title>rRNA introns, odd ribosomes, and small enigmatic genomes across a large radiation of phyla.</title>
        <authorList>
            <person name="Brown C.T."/>
            <person name="Hug L.A."/>
            <person name="Thomas B.C."/>
            <person name="Sharon I."/>
            <person name="Castelle C.J."/>
            <person name="Singh A."/>
            <person name="Wilkins M.J."/>
            <person name="Williams K.H."/>
            <person name="Banfield J.F."/>
        </authorList>
    </citation>
    <scope>NUCLEOTIDE SEQUENCE [LARGE SCALE GENOMIC DNA]</scope>
</reference>
<dbReference type="STRING" id="1618490.US90_C0015G0025"/>
<dbReference type="EMBL" id="LBUT01000015">
    <property type="protein sequence ID" value="KKQ69582.1"/>
    <property type="molecule type" value="Genomic_DNA"/>
</dbReference>
<gene>
    <name evidence="1" type="ORF">US90_C0015G0025</name>
</gene>
<sequence>MAKKNRIEIELPNTAYLPPSVGGEQGNLRPVDSLIVRGSEIHPVHTRYSGLKDIGIPLTPHQRQLIQKQTGV</sequence>